<reference evidence="4" key="1">
    <citation type="submission" date="2021-04" db="EMBL/GenBank/DDBJ databases">
        <title>Taxonomic assessment of Weissella genus.</title>
        <authorList>
            <person name="Fanelli F."/>
            <person name="Chieffi D."/>
            <person name="Dell'Aquila A."/>
            <person name="Gyu-Sung C."/>
            <person name="Franz C.M.A.P."/>
            <person name="Fusco V."/>
        </authorList>
    </citation>
    <scope>NUCLEOTIDE SEQUENCE</scope>
    <source>
        <strain evidence="4">LMG 25373</strain>
    </source>
</reference>
<dbReference type="InterPro" id="IPR023582">
    <property type="entry name" value="Impact"/>
</dbReference>
<proteinExistence type="inferred from homology"/>
<dbReference type="Pfam" id="PF09186">
    <property type="entry name" value="DUF1949"/>
    <property type="match status" value="1"/>
</dbReference>
<dbReference type="InterPro" id="IPR020568">
    <property type="entry name" value="Ribosomal_Su5_D2-typ_SF"/>
</dbReference>
<feature type="domain" description="Impact N-terminal" evidence="2">
    <location>
        <begin position="18"/>
        <end position="123"/>
    </location>
</feature>
<dbReference type="InterPro" id="IPR035647">
    <property type="entry name" value="EFG_III/V"/>
</dbReference>
<evidence type="ECO:0000313" key="4">
    <source>
        <dbReference type="EMBL" id="MCM2437819.1"/>
    </source>
</evidence>
<dbReference type="Proteomes" id="UP001057481">
    <property type="component" value="Unassembled WGS sequence"/>
</dbReference>
<evidence type="ECO:0000259" key="2">
    <source>
        <dbReference type="Pfam" id="PF01205"/>
    </source>
</evidence>
<evidence type="ECO:0000313" key="5">
    <source>
        <dbReference type="Proteomes" id="UP001057481"/>
    </source>
</evidence>
<dbReference type="PANTHER" id="PTHR16301:SF20">
    <property type="entry name" value="IMPACT FAMILY MEMBER YIGZ"/>
    <property type="match status" value="1"/>
</dbReference>
<dbReference type="InterPro" id="IPR001498">
    <property type="entry name" value="Impact_N"/>
</dbReference>
<dbReference type="InterPro" id="IPR036956">
    <property type="entry name" value="Impact_N_sf"/>
</dbReference>
<comment type="similarity">
    <text evidence="1">Belongs to the IMPACT family.</text>
</comment>
<dbReference type="NCBIfam" id="TIGR00257">
    <property type="entry name" value="IMPACT_YIGZ"/>
    <property type="match status" value="1"/>
</dbReference>
<dbReference type="InterPro" id="IPR015796">
    <property type="entry name" value="Impact_YigZ-like"/>
</dbReference>
<dbReference type="Pfam" id="PF01205">
    <property type="entry name" value="Impact_N"/>
    <property type="match status" value="1"/>
</dbReference>
<feature type="domain" description="UPF0029" evidence="3">
    <location>
        <begin position="139"/>
        <end position="190"/>
    </location>
</feature>
<dbReference type="PROSITE" id="PS00910">
    <property type="entry name" value="UPF0029"/>
    <property type="match status" value="1"/>
</dbReference>
<protein>
    <submittedName>
        <fullName evidence="4">YigZ family protein</fullName>
    </submittedName>
</protein>
<accession>A0ABT0VJ09</accession>
<comment type="caution">
    <text evidence="4">The sequence shown here is derived from an EMBL/GenBank/DDBJ whole genome shotgun (WGS) entry which is preliminary data.</text>
</comment>
<dbReference type="InterPro" id="IPR020569">
    <property type="entry name" value="UPF0029_Impact_CS"/>
</dbReference>
<evidence type="ECO:0000256" key="1">
    <source>
        <dbReference type="ARBA" id="ARBA00007665"/>
    </source>
</evidence>
<gene>
    <name evidence="4" type="ORF">KAK10_07850</name>
</gene>
<dbReference type="Gene3D" id="3.30.70.240">
    <property type="match status" value="1"/>
</dbReference>
<name>A0ABT0VJ09_9LACO</name>
<dbReference type="EMBL" id="JAGMVS010000069">
    <property type="protein sequence ID" value="MCM2437819.1"/>
    <property type="molecule type" value="Genomic_DNA"/>
</dbReference>
<dbReference type="Gene3D" id="3.30.230.30">
    <property type="entry name" value="Impact, N-terminal domain"/>
    <property type="match status" value="1"/>
</dbReference>
<dbReference type="SUPFAM" id="SSF54211">
    <property type="entry name" value="Ribosomal protein S5 domain 2-like"/>
    <property type="match status" value="1"/>
</dbReference>
<dbReference type="InterPro" id="IPR015269">
    <property type="entry name" value="UPF0029_Impact_C"/>
</dbReference>
<sequence length="213" mass="23935">MPPYLSITTDIEHELIIKKSRFITNLKRVTTEDEAIAFINQIKKQHYKANHNCSAFMIGEQHQIQRMSDDGEPSGTAGNPMLEVLKRNDVHNVVAVVTRYFGGIKLGAGGLIRAYAGAVAQAIETVGLVERLNMNNVTLTIEYAQLDKINYWLTTNNYPLPTAVYTDHVTLTLPIRTTDIAFFKDSLNTLLKQNIALSVDEATFQEIPYHKVE</sequence>
<evidence type="ECO:0000259" key="3">
    <source>
        <dbReference type="Pfam" id="PF09186"/>
    </source>
</evidence>
<organism evidence="4 5">
    <name type="scientific">Periweissella beninensis</name>
    <dbReference type="NCBI Taxonomy" id="504936"/>
    <lineage>
        <taxon>Bacteria</taxon>
        <taxon>Bacillati</taxon>
        <taxon>Bacillota</taxon>
        <taxon>Bacilli</taxon>
        <taxon>Lactobacillales</taxon>
        <taxon>Lactobacillaceae</taxon>
        <taxon>Periweissella</taxon>
    </lineage>
</organism>
<dbReference type="PANTHER" id="PTHR16301">
    <property type="entry name" value="IMPACT-RELATED"/>
    <property type="match status" value="1"/>
</dbReference>
<keyword evidence="5" id="KW-1185">Reference proteome</keyword>
<dbReference type="SUPFAM" id="SSF54980">
    <property type="entry name" value="EF-G C-terminal domain-like"/>
    <property type="match status" value="1"/>
</dbReference>
<dbReference type="RefSeq" id="WP_205143825.1">
    <property type="nucleotide sequence ID" value="NZ_JAFBDN010000011.1"/>
</dbReference>